<name>A0A0E9S9Y4_ANGAN</name>
<proteinExistence type="predicted"/>
<evidence type="ECO:0000313" key="1">
    <source>
        <dbReference type="EMBL" id="JAH37490.1"/>
    </source>
</evidence>
<dbReference type="EMBL" id="GBXM01071087">
    <property type="protein sequence ID" value="JAH37490.1"/>
    <property type="molecule type" value="Transcribed_RNA"/>
</dbReference>
<reference evidence="1" key="1">
    <citation type="submission" date="2014-11" db="EMBL/GenBank/DDBJ databases">
        <authorList>
            <person name="Amaro Gonzalez C."/>
        </authorList>
    </citation>
    <scope>NUCLEOTIDE SEQUENCE</scope>
</reference>
<protein>
    <submittedName>
        <fullName evidence="1">Uncharacterized protein</fullName>
    </submittedName>
</protein>
<dbReference type="AlphaFoldDB" id="A0A0E9S9Y4"/>
<organism evidence="1">
    <name type="scientific">Anguilla anguilla</name>
    <name type="common">European freshwater eel</name>
    <name type="synonym">Muraena anguilla</name>
    <dbReference type="NCBI Taxonomy" id="7936"/>
    <lineage>
        <taxon>Eukaryota</taxon>
        <taxon>Metazoa</taxon>
        <taxon>Chordata</taxon>
        <taxon>Craniata</taxon>
        <taxon>Vertebrata</taxon>
        <taxon>Euteleostomi</taxon>
        <taxon>Actinopterygii</taxon>
        <taxon>Neopterygii</taxon>
        <taxon>Teleostei</taxon>
        <taxon>Anguilliformes</taxon>
        <taxon>Anguillidae</taxon>
        <taxon>Anguilla</taxon>
    </lineage>
</organism>
<reference evidence="1" key="2">
    <citation type="journal article" date="2015" name="Fish Shellfish Immunol.">
        <title>Early steps in the European eel (Anguilla anguilla)-Vibrio vulnificus interaction in the gills: Role of the RtxA13 toxin.</title>
        <authorList>
            <person name="Callol A."/>
            <person name="Pajuelo D."/>
            <person name="Ebbesson L."/>
            <person name="Teles M."/>
            <person name="MacKenzie S."/>
            <person name="Amaro C."/>
        </authorList>
    </citation>
    <scope>NUCLEOTIDE SEQUENCE</scope>
</reference>
<accession>A0A0E9S9Y4</accession>
<sequence length="35" mass="4310">MFDISIYMHDRHNVYRHHHPQPISFQQQFGKDSVL</sequence>